<feature type="transmembrane region" description="Helical" evidence="9">
    <location>
        <begin position="52"/>
        <end position="71"/>
    </location>
</feature>
<dbReference type="Proteomes" id="UP001180715">
    <property type="component" value="Unassembled WGS sequence"/>
</dbReference>
<evidence type="ECO:0000256" key="7">
    <source>
        <dbReference type="ARBA" id="ARBA00024033"/>
    </source>
</evidence>
<dbReference type="InterPro" id="IPR016570">
    <property type="entry name" value="UCP010361"/>
</dbReference>
<sequence>MSKGPKKGPLRVTVPSRNDSVVKSLVGAIGGPLGRRTAPGVVSPGFWRIERVLLVLVAIAGVIAIFTKTTCRINGWGDPYRYIGMCYSDWTALWGARGFNETPFAPFDSGQEPFEYPAGMAIIASLVSLFVPRSLEPRQQSLLYFDINAFLAVVLWAVVVIAVAKMSSRRIWDAAMVALSPAIILALTVNWDMWAIALMVTGLFAVAREHPWLGGILIGIGGAVKLFPLLVLGAFFTLAWRTRRWHVFGKIAGGAGIGWLVINLPVYLIDPKRWAVFYTFSSDRGAGFSSTWELWNMTIGRSAPDLVLTADTISLLGIIFFGFWCLGVLMLGLIAPYRPRVAQLSFLILAMFVLIGKVYSPQFVMWLVPLAVLAYPRWRALLLWQLFEVFHFVAIWMRLYGMAQPDQARGFFPDWIFSMTVLGHIASLGALMFLVIRCILRPEEDPVRRVGLDDPLGGLFASPQRRGARAAKGRRKAGTKPRTSKNEPSRARTGTSEPTRARASASRAASSEQGES</sequence>
<keyword evidence="4 9" id="KW-0812">Transmembrane</keyword>
<feature type="compositionally biased region" description="Basic residues" evidence="8">
    <location>
        <begin position="466"/>
        <end position="483"/>
    </location>
</feature>
<feature type="transmembrane region" description="Helical" evidence="9">
    <location>
        <begin position="212"/>
        <end position="240"/>
    </location>
</feature>
<evidence type="ECO:0000313" key="10">
    <source>
        <dbReference type="EMBL" id="MDR7294525.1"/>
    </source>
</evidence>
<keyword evidence="6 9" id="KW-0472">Membrane</keyword>
<evidence type="ECO:0000256" key="6">
    <source>
        <dbReference type="ARBA" id="ARBA00023136"/>
    </source>
</evidence>
<keyword evidence="3" id="KW-0808">Transferase</keyword>
<feature type="transmembrane region" description="Helical" evidence="9">
    <location>
        <begin position="176"/>
        <end position="206"/>
    </location>
</feature>
<dbReference type="EMBL" id="JAVDXX010000001">
    <property type="protein sequence ID" value="MDR7294525.1"/>
    <property type="molecule type" value="Genomic_DNA"/>
</dbReference>
<proteinExistence type="inferred from homology"/>
<dbReference type="InterPro" id="IPR018584">
    <property type="entry name" value="GT87"/>
</dbReference>
<name>A0ABU1Z3C1_9MICC</name>
<dbReference type="PIRSF" id="PIRSF010361">
    <property type="entry name" value="UCP010361"/>
    <property type="match status" value="1"/>
</dbReference>
<evidence type="ECO:0000256" key="1">
    <source>
        <dbReference type="ARBA" id="ARBA00004651"/>
    </source>
</evidence>
<feature type="transmembrane region" description="Helical" evidence="9">
    <location>
        <begin position="381"/>
        <end position="403"/>
    </location>
</feature>
<evidence type="ECO:0000313" key="11">
    <source>
        <dbReference type="Proteomes" id="UP001180715"/>
    </source>
</evidence>
<accession>A0ABU1Z3C1</accession>
<reference evidence="10" key="1">
    <citation type="submission" date="2023-07" db="EMBL/GenBank/DDBJ databases">
        <title>Sequencing the genomes of 1000 actinobacteria strains.</title>
        <authorList>
            <person name="Klenk H.-P."/>
        </authorList>
    </citation>
    <scope>NUCLEOTIDE SEQUENCE</scope>
    <source>
        <strain evidence="10">DSM 13068</strain>
    </source>
</reference>
<organism evidence="10 11">
    <name type="scientific">Pseudoglutamicibacter albus</name>
    <dbReference type="NCBI Taxonomy" id="98671"/>
    <lineage>
        <taxon>Bacteria</taxon>
        <taxon>Bacillati</taxon>
        <taxon>Actinomycetota</taxon>
        <taxon>Actinomycetes</taxon>
        <taxon>Micrococcales</taxon>
        <taxon>Micrococcaceae</taxon>
        <taxon>Pseudoglutamicibacter</taxon>
    </lineage>
</organism>
<evidence type="ECO:0000256" key="9">
    <source>
        <dbReference type="SAM" id="Phobius"/>
    </source>
</evidence>
<comment type="caution">
    <text evidence="10">The sequence shown here is derived from an EMBL/GenBank/DDBJ whole genome shotgun (WGS) entry which is preliminary data.</text>
</comment>
<evidence type="ECO:0000256" key="4">
    <source>
        <dbReference type="ARBA" id="ARBA00022692"/>
    </source>
</evidence>
<feature type="compositionally biased region" description="Low complexity" evidence="8">
    <location>
        <begin position="501"/>
        <end position="516"/>
    </location>
</feature>
<comment type="subcellular location">
    <subcellularLocation>
        <location evidence="1">Cell membrane</location>
        <topology evidence="1">Multi-pass membrane protein</topology>
    </subcellularLocation>
</comment>
<feature type="transmembrane region" description="Helical" evidence="9">
    <location>
        <begin position="247"/>
        <end position="269"/>
    </location>
</feature>
<feature type="transmembrane region" description="Helical" evidence="9">
    <location>
        <begin position="415"/>
        <end position="436"/>
    </location>
</feature>
<dbReference type="RefSeq" id="WP_310248379.1">
    <property type="nucleotide sequence ID" value="NZ_JAVDXX010000001.1"/>
</dbReference>
<evidence type="ECO:0000256" key="2">
    <source>
        <dbReference type="ARBA" id="ARBA00022475"/>
    </source>
</evidence>
<evidence type="ECO:0000256" key="3">
    <source>
        <dbReference type="ARBA" id="ARBA00022679"/>
    </source>
</evidence>
<comment type="similarity">
    <text evidence="7">Belongs to the glycosyltransferase 87 family.</text>
</comment>
<feature type="region of interest" description="Disordered" evidence="8">
    <location>
        <begin position="461"/>
        <end position="516"/>
    </location>
</feature>
<feature type="transmembrane region" description="Helical" evidence="9">
    <location>
        <begin position="143"/>
        <end position="164"/>
    </location>
</feature>
<protein>
    <submittedName>
        <fullName evidence="10">Membrane protein</fullName>
    </submittedName>
</protein>
<keyword evidence="5 9" id="KW-1133">Transmembrane helix</keyword>
<feature type="transmembrane region" description="Helical" evidence="9">
    <location>
        <begin position="346"/>
        <end position="375"/>
    </location>
</feature>
<keyword evidence="11" id="KW-1185">Reference proteome</keyword>
<dbReference type="Pfam" id="PF09594">
    <property type="entry name" value="GT87"/>
    <property type="match status" value="1"/>
</dbReference>
<feature type="transmembrane region" description="Helical" evidence="9">
    <location>
        <begin position="313"/>
        <end position="334"/>
    </location>
</feature>
<keyword evidence="2" id="KW-1003">Cell membrane</keyword>
<evidence type="ECO:0000256" key="5">
    <source>
        <dbReference type="ARBA" id="ARBA00022989"/>
    </source>
</evidence>
<evidence type="ECO:0000256" key="8">
    <source>
        <dbReference type="SAM" id="MobiDB-lite"/>
    </source>
</evidence>
<gene>
    <name evidence="10" type="ORF">J2S67_001793</name>
</gene>